<dbReference type="AlphaFoldDB" id="W6MFG6"/>
<dbReference type="Pfam" id="PF10363">
    <property type="entry name" value="RTP1_C1"/>
    <property type="match status" value="1"/>
</dbReference>
<dbReference type="PANTHER" id="PTHR20959">
    <property type="entry name" value="TRANSPORT AND GOLGI ORGANIZATION PROTEIN 6 FAMILY MEMBER"/>
    <property type="match status" value="1"/>
</dbReference>
<dbReference type="Gene3D" id="1.25.10.10">
    <property type="entry name" value="Leucine-rich Repeat Variant"/>
    <property type="match status" value="1"/>
</dbReference>
<feature type="domain" description="RNA polymerase II assembly factor Rtp1 C-terminal" evidence="4">
    <location>
        <begin position="680"/>
        <end position="786"/>
    </location>
</feature>
<dbReference type="InterPro" id="IPR019451">
    <property type="entry name" value="Rtp1_C1"/>
</dbReference>
<evidence type="ECO:0000256" key="2">
    <source>
        <dbReference type="SAM" id="MobiDB-lite"/>
    </source>
</evidence>
<protein>
    <recommendedName>
        <fullName evidence="7">RNA polymerase II assembly factor Rtp1 C-terminal domain-containing protein</fullName>
    </recommendedName>
</protein>
<evidence type="ECO:0000259" key="3">
    <source>
        <dbReference type="Pfam" id="PF10304"/>
    </source>
</evidence>
<feature type="domain" description="RNA polymerase II assembly factor Rtp1 C-terminal" evidence="3">
    <location>
        <begin position="893"/>
        <end position="917"/>
    </location>
</feature>
<name>W6MFG6_9ASCO</name>
<dbReference type="InterPro" id="IPR039600">
    <property type="entry name" value="TANGO6/Rtp1"/>
</dbReference>
<dbReference type="Pfam" id="PF10304">
    <property type="entry name" value="RTP1_C2"/>
    <property type="match status" value="1"/>
</dbReference>
<sequence length="928" mass="103918">MTTDIGSSLKKKFPSSKELNKPEWTSNEPLDKTFGELSVLIKLGPNDDAIDEIYKRIRPEMATDDSFKRRTVVIDALLAYLADIQLFSIQKKSKLGADMISIALHDMKTLGALTTLIVINGVYACLPTNVGIPLDKRRLKSFDKPMKFSRVPSPQNVILLRKIVTSLASVFSNGGDIKDLMLKGTGFTDVLTGAIYLLTRPGATDDEKNEFSALITNLERTSETYDLFLVYSLLIQPSTAPYFRLFISQRLAGLVTERSDGVQALIEYVGGLRDNEEISVEKLDYITRILLQKPKTSSAKDYFDNVGGKLYDILVFVNRPVMTSIATHIVESIFSINARIVIDFIFQRVWDSFNPPKSESESEIDTLTTESALNNAFNVFLTFTKNGSLEMMNTLLEPLIVPYWIYMKYQKHRNVDITLVKNALVSALHITNDVKWLDIIVQNLIVPDGNYWEFSVGMNEMTFIKEKITGITKISQTKLFDDMENAVDLLNDVLQDVEDDMVGAEFLVILRRWLKVSDSSTKKLVLDDEDGNPFSTLLDLRVLEGISEKHRERLSRSPDSMLDLVISVLEGFSNESGDSKPGLAGIVQPKVEDADSDDEDDEEQIDESLTIVLQLLSAILSETEELGKSSSDKLRKLKPLLQNISRNNKSAQALLDRINEILDISSGVLQSNKNPDELVLKRAITSLNDPLVPIRAHGLYLLRQLVENNSDVISVDFVVDLHLTQLKDPEPFVYLNVIKGLNLLLESARSEVLPQFARIYKDPASDLEERLRIGEVLLQFITRSGDSLTDDSASIIATTTLSMIRRHENMPKIDNRIRMSAMSILGMCCRVSPGAMLQYLPDVLDCVLGILKLETTEDQTIMRRSAIVLINDLISSTAGLYSIPTGYARSCLTALKYVKDTDVDVLVRHQAQQVLSHIKDLLAETIGV</sequence>
<dbReference type="InterPro" id="IPR019414">
    <property type="entry name" value="Rtp1_C2"/>
</dbReference>
<dbReference type="OrthoDB" id="39591at2759"/>
<evidence type="ECO:0000259" key="4">
    <source>
        <dbReference type="Pfam" id="PF10363"/>
    </source>
</evidence>
<reference evidence="5" key="2">
    <citation type="submission" date="2014-02" db="EMBL/GenBank/DDBJ databases">
        <title>Complete DNA sequence of /Kuraishia capsulata/ illustrates novel genomic features among budding yeasts (/Saccharomycotina/).</title>
        <authorList>
            <person name="Morales L."/>
            <person name="Noel B."/>
            <person name="Porcel B."/>
            <person name="Marcet-Houben M."/>
            <person name="Hullo M-F."/>
            <person name="Sacerdot C."/>
            <person name="Tekaia F."/>
            <person name="Leh-Louis V."/>
            <person name="Despons L."/>
            <person name="Khanna V."/>
            <person name="Aury J-M."/>
            <person name="Barbe V."/>
            <person name="Couloux A."/>
            <person name="Labadie K."/>
            <person name="Pelletier E."/>
            <person name="Souciet J-L."/>
            <person name="Boekhout T."/>
            <person name="Gabaldon T."/>
            <person name="Wincker P."/>
            <person name="Dujon B."/>
        </authorList>
    </citation>
    <scope>NUCLEOTIDE SEQUENCE</scope>
    <source>
        <strain evidence="5">CBS 1993</strain>
    </source>
</reference>
<dbReference type="Proteomes" id="UP000019384">
    <property type="component" value="Unassembled WGS sequence"/>
</dbReference>
<dbReference type="EMBL" id="HG793125">
    <property type="protein sequence ID" value="CDK24326.1"/>
    <property type="molecule type" value="Genomic_DNA"/>
</dbReference>
<dbReference type="PANTHER" id="PTHR20959:SF1">
    <property type="entry name" value="TRANSPORT AND GOLGI ORGANIZATION PROTEIN 6 HOMOLOG"/>
    <property type="match status" value="1"/>
</dbReference>
<dbReference type="GO" id="GO:0009306">
    <property type="term" value="P:protein secretion"/>
    <property type="evidence" value="ECO:0007669"/>
    <property type="project" value="TreeGrafter"/>
</dbReference>
<keyword evidence="6" id="KW-1185">Reference proteome</keyword>
<gene>
    <name evidence="5" type="ORF">KUCA_T00000286001</name>
</gene>
<dbReference type="RefSeq" id="XP_022456343.1">
    <property type="nucleotide sequence ID" value="XM_022604813.1"/>
</dbReference>
<feature type="region of interest" description="Disordered" evidence="2">
    <location>
        <begin position="1"/>
        <end position="27"/>
    </location>
</feature>
<evidence type="ECO:0008006" key="7">
    <source>
        <dbReference type="Google" id="ProtNLM"/>
    </source>
</evidence>
<evidence type="ECO:0000313" key="6">
    <source>
        <dbReference type="Proteomes" id="UP000019384"/>
    </source>
</evidence>
<evidence type="ECO:0000313" key="5">
    <source>
        <dbReference type="EMBL" id="CDK24326.1"/>
    </source>
</evidence>
<evidence type="ECO:0000256" key="1">
    <source>
        <dbReference type="ARBA" id="ARBA00005724"/>
    </source>
</evidence>
<reference evidence="5" key="1">
    <citation type="submission" date="2013-12" db="EMBL/GenBank/DDBJ databases">
        <authorList>
            <person name="Genoscope - CEA"/>
        </authorList>
    </citation>
    <scope>NUCLEOTIDE SEQUENCE</scope>
    <source>
        <strain evidence="5">CBS 1993</strain>
    </source>
</reference>
<dbReference type="InterPro" id="IPR016024">
    <property type="entry name" value="ARM-type_fold"/>
</dbReference>
<dbReference type="GeneID" id="34517731"/>
<dbReference type="InterPro" id="IPR011989">
    <property type="entry name" value="ARM-like"/>
</dbReference>
<comment type="similarity">
    <text evidence="1">Belongs to the Tango6 family.</text>
</comment>
<dbReference type="HOGENOM" id="CLU_006300_1_0_1"/>
<dbReference type="SUPFAM" id="SSF48371">
    <property type="entry name" value="ARM repeat"/>
    <property type="match status" value="1"/>
</dbReference>
<organism evidence="5 6">
    <name type="scientific">Kuraishia capsulata CBS 1993</name>
    <dbReference type="NCBI Taxonomy" id="1382522"/>
    <lineage>
        <taxon>Eukaryota</taxon>
        <taxon>Fungi</taxon>
        <taxon>Dikarya</taxon>
        <taxon>Ascomycota</taxon>
        <taxon>Saccharomycotina</taxon>
        <taxon>Pichiomycetes</taxon>
        <taxon>Pichiales</taxon>
        <taxon>Pichiaceae</taxon>
        <taxon>Kuraishia</taxon>
    </lineage>
</organism>
<proteinExistence type="inferred from homology"/>
<accession>W6MFG6</accession>